<dbReference type="Proteomes" id="UP001062846">
    <property type="component" value="Chromosome 6"/>
</dbReference>
<comment type="caution">
    <text evidence="1">The sequence shown here is derived from an EMBL/GenBank/DDBJ whole genome shotgun (WGS) entry which is preliminary data.</text>
</comment>
<reference evidence="1" key="1">
    <citation type="submission" date="2022-02" db="EMBL/GenBank/DDBJ databases">
        <title>Plant Genome Project.</title>
        <authorList>
            <person name="Zhang R.-G."/>
        </authorList>
    </citation>
    <scope>NUCLEOTIDE SEQUENCE</scope>
    <source>
        <strain evidence="1">AT1</strain>
    </source>
</reference>
<gene>
    <name evidence="1" type="ORF">RHMOL_Rhmol06G0232600</name>
</gene>
<keyword evidence="2" id="KW-1185">Reference proteome</keyword>
<evidence type="ECO:0000313" key="2">
    <source>
        <dbReference type="Proteomes" id="UP001062846"/>
    </source>
</evidence>
<evidence type="ECO:0000313" key="1">
    <source>
        <dbReference type="EMBL" id="KAI8552024.1"/>
    </source>
</evidence>
<protein>
    <submittedName>
        <fullName evidence="1">Uncharacterized protein</fullName>
    </submittedName>
</protein>
<dbReference type="EMBL" id="CM046393">
    <property type="protein sequence ID" value="KAI8552024.1"/>
    <property type="molecule type" value="Genomic_DNA"/>
</dbReference>
<accession>A0ACC0NGU6</accession>
<proteinExistence type="predicted"/>
<organism evidence="1 2">
    <name type="scientific">Rhododendron molle</name>
    <name type="common">Chinese azalea</name>
    <name type="synonym">Azalea mollis</name>
    <dbReference type="NCBI Taxonomy" id="49168"/>
    <lineage>
        <taxon>Eukaryota</taxon>
        <taxon>Viridiplantae</taxon>
        <taxon>Streptophyta</taxon>
        <taxon>Embryophyta</taxon>
        <taxon>Tracheophyta</taxon>
        <taxon>Spermatophyta</taxon>
        <taxon>Magnoliopsida</taxon>
        <taxon>eudicotyledons</taxon>
        <taxon>Gunneridae</taxon>
        <taxon>Pentapetalae</taxon>
        <taxon>asterids</taxon>
        <taxon>Ericales</taxon>
        <taxon>Ericaceae</taxon>
        <taxon>Ericoideae</taxon>
        <taxon>Rhodoreae</taxon>
        <taxon>Rhododendron</taxon>
    </lineage>
</organism>
<name>A0ACC0NGU6_RHOML</name>
<sequence length="3305" mass="378055">MMTNRDSSDKKKALSQLDFTDLVLSWSLQDILNENLYKNQRNNDFLKEWNGHSTYYEKWAFQSSYLFNWHLQMHSKHGKASQNAVEISCKMNYNEFLLLNFVYKEEARVEKIPESFESVEHYIGSFVFPLLEETRAALFSSLDSVHEAPYAEVISLNESKPYRPSLFDIKVDYWRNRFNDLGKEPYKTLPGDVFVVSDVKPESLSDLQRAGRMWTFASVTRITEEENEGNSSSTHFTVIVSRDIEVKNELRESLFVVFLMNITTNKRIWNALRMSRNLKIIKEALCADSSVQEDCKHCSAYKKSQLTDTFVRNLLSKLNESQGEAILASLHGIKCSHKSTVELIWGPPGTGKTKTVSVLLFTLLRMNCRTLICAPTNTAINEVAFRVLKLVRESSEAESEKHAFFCPLGDILLYGNKERLEVDSEIQDIYLAYRVERLAECLGPLTGWRHCLTAMIDFLEDCVSQYQVFIENQRVIREKEHIDQGEDTKAEFNSFLDFVRDRFKVNAASLRQCIFRLCTHLPRRFLLVHNLQNMEILIRFLGHLESLLFQNNLVSEELEEIFSRDNASDDISESFGDTRRKCISVLKTLRLSLEGLDLPSAMNSGSIRDFCFQMASLIFCTASSSYKLHSVEMEPLNLLVIDEAAQLKECESTIPLQLSGLGHVILVGDECQLPAMVTSDVCIEAGFGRSLFERLSLLGHPKHLLNMQYRMHPSISSFPNSTFYFNQILDSPHVKRKSYGRQYLQGSMFGPYSFINVIGGKEEKDDAEHSRRNMVEVAVVVKILQNLYKEWNVSKKKISVGVISPYAAQVVAILDKLGRKFENLDGFTVKVKSIDGFQGGEEDIIIISTVRSNSGGSVGFLSSPQRVNVALTRARHRQLFFGADEDIDMAKTIIDAKKELDQLDDLLNEDSILFKNAKWKVSFSDNFRKSFQKLKSTRIKMSVIQLLLKLSCGWRPKKKNVDTVCESSSQILKQFKVEGLYIVCSIDIIKDSMYIQVLKVWDILPLDEISKLAKRLDGMFAMYSDDFINCCNQKLCDGDKEVPMSWVPSFDIPRFKSLCNHGLHNESSDGLIDGRSYFENSKVSESLSLMKFYSLSSCMVNHLLSDDTGGELDLPFEVSDEELEIIRFQKSTFILGRSGTGKTTVLTTKLFQKEQQHHFASKGLCGAGTSTSIETSQKNDVGECILETKGSVLRQLFVTVSPKLCYAIKQNVTNLKRFACGGNFSAENSSIGVDDPAHFKDIPDSFVDISPCKYPLVITFHKFLMMLDGTMGNSYFERFLGAWEYSKCGTIGSRSVALETFLRTKEVNYERFCSFYWPHFNCQLTKKLDPSRVFIEIMSHIKGGLRVGETHEGKIHQEDYVILSEGRVSTLSRERRERIYSIFQDYEKMKKDNGDFDLADFVNNLHYRLRNERFEGDKMDFIYVDEVQDLSVRQIALFKYICRNVEEGFVFAGDTAQTIARGIDFRFEDIRNLFYKEFILESRGDGSSERKDKGLLSKVRNLKQNFRTHDGVLRLAQSVIDLLYRFFHHAVDILEPETTLLYGEAPILLESGNDENAIITIFGKSGNGNGDIVGFGAEQVILVRDDSARQDISEHVGKQALVLTVVECKGLEFQDVLLYNFFGSSPLKNQWRVIYEFMKEQDLLDPGTSFSCFNEARHNVLCSELKQLYVAITRTRQRLWICENMEDLSKPMFDYWKKKGLVQVKQLDDSLAQAMQVASSPQEWKERGIKVWLIPPNVTAATNLFYEKNYVMAKMCFERAKDRLWEKRTSAACCRASADHMRGSNPEGARNALREAADIYDSIDDAESAAQCFYELGEYERAGRIYEKCGESELKKAGECFSMAGCHEKAAEVYARGKYFSECLSACTKGKLHDMGLEYIQFWKEHAPRDNVMSKTSSEIDRIEQQFLESCAMHSYELKDNKSMMKFVRSFNSMASRRNFLRRVGCLDELLMVEEESGNFSEAAEIAKMRGDTLLEADLLAKAGRFNEASMLILWHVFSKSLWVSGSKGLPLKHFPQESEILEKAKSFAKNQSDLFYEFVCTEVSILSTEEMNLLVLNQYLNASRRNKSRRGEILCTRRILDVHLHSSASTYEWEDELAVDLIKHSEENVLHNQISMGTLVCFWNLWKQKVENIFEYLTCLETQAVNDHMNYGDFCLNYFGVRRQLNNMNMKYVILNPDAVWVREIKDCFLQRSGNLVSTDAPHFVYAARSHWRSELLSVGLRVLETLEALHKFSSKNSISDFRQSMTLVYIFEVTKSLLGSKYLDCKKHDTQKLQKYFSECLSACTKGKLHDMGLEYIQFRKEHASRDNVMSKTSSEIDRIEQQFLESCAMHSYELKDNKSMMKFVRSFNSMASRRNFLTHVGCLDELLMVEEESGNFSEAAEIAKMRGDTLLEADLLAKAGRFNEASMLILWHVFSKSLWVSGSKGLPLKHFPQEREILEKAKSFAKNQSDLFYEFVCTEVSILSTEEMNLLVLNQYLNASRRNKSLRGEILCTRRILDVHLHSSASTYEWEDELAADLIKHSEENVFHNQISVGTLVCFWNLWKQKVENIFEYLTCLETQAVNDHVNNGDFCLNYFGVRQLNNMNRKFVILNSDAVWVREIKDRFLQRSGNLVSTDAPHFVYAARSYWRSELLSVGLRVLETLEGLHKFSSKNSISDFRQSMALVYIFEVTKSLLGSKYLDHKKQDTQKLQNFCKLSTAAYFNVAFPSEWRKSLTKDMISLRGSAVSRNLLEEVIVENISFTDELTYGQIGRVVMIWLGSGKPTEEVYKKISERFDSNSLWKEFVDALNGNAKSEFLRESTSGISTEAPREVSSVYKFRRALEDAYKVHWRQRDYISPACFMYLVERLLILAYSFEGFLYTTKSSFVEWLICEQPHAKQSADVANVMRFPTSGIFNFVVDIIKQVLYCKRDTIEWIGKSGLNFKSYYPLLLLRLVVMLCLLCVNCKKYYNFLFEVLARNDITSWLPREFYDVFRRKRKYVDLTLLAEAFMKIEDPLVIVSLGENGPKFTCSHAIFVDLRITHRRDDIMEVLFQMDNKAPLDQTVSVPVKVDATNSCGKELPLNSEKQEKISKAPFSNSTSLADQNVEIQNTSEGNLQMISGLFGKISDALKAVDNIGHGDLQNFLSGVSTIKVEVEKVINLITAALTEKMEFNEDGTLVPKAKESCNALLTPTDLFSALENMVDEFKQLSSALNVSDSEVKRNISMITSLLKSFHTKRPELETLLNQLCMPNDTNSNRVASETNKLLENEGNHKMVEKTSKSGKGKAVEATVSGGRDAQANKGKGNNNSKKGKNGKGDQKKK</sequence>